<dbReference type="Gene3D" id="1.20.1050.10">
    <property type="match status" value="1"/>
</dbReference>
<evidence type="ECO:0000259" key="1">
    <source>
        <dbReference type="PROSITE" id="PS50404"/>
    </source>
</evidence>
<dbReference type="InterPro" id="IPR040079">
    <property type="entry name" value="Glutathione_S-Trfase"/>
</dbReference>
<reference evidence="4" key="1">
    <citation type="journal article" date="2019" name="Int. J. Syst. Evol. Microbiol.">
        <title>The Global Catalogue of Microorganisms (GCM) 10K type strain sequencing project: providing services to taxonomists for standard genome sequencing and annotation.</title>
        <authorList>
            <consortium name="The Broad Institute Genomics Platform"/>
            <consortium name="The Broad Institute Genome Sequencing Center for Infectious Disease"/>
            <person name="Wu L."/>
            <person name="Ma J."/>
        </authorList>
    </citation>
    <scope>NUCLEOTIDE SEQUENCE [LARGE SCALE GENOMIC DNA]</scope>
    <source>
        <strain evidence="4">CGMCC 1.16444</strain>
    </source>
</reference>
<dbReference type="Pfam" id="PF13417">
    <property type="entry name" value="GST_N_3"/>
    <property type="match status" value="1"/>
</dbReference>
<dbReference type="Proteomes" id="UP001595796">
    <property type="component" value="Unassembled WGS sequence"/>
</dbReference>
<dbReference type="PROSITE" id="PS50404">
    <property type="entry name" value="GST_NTER"/>
    <property type="match status" value="1"/>
</dbReference>
<protein>
    <submittedName>
        <fullName evidence="3">Glutathione S-transferase family protein</fullName>
    </submittedName>
</protein>
<name>A0ABV9Z8S2_9HYPH</name>
<feature type="domain" description="GST C-terminal" evidence="2">
    <location>
        <begin position="84"/>
        <end position="212"/>
    </location>
</feature>
<organism evidence="3 4">
    <name type="scientific">Flaviflagellibacter deserti</name>
    <dbReference type="NCBI Taxonomy" id="2267266"/>
    <lineage>
        <taxon>Bacteria</taxon>
        <taxon>Pseudomonadati</taxon>
        <taxon>Pseudomonadota</taxon>
        <taxon>Alphaproteobacteria</taxon>
        <taxon>Hyphomicrobiales</taxon>
        <taxon>Flaviflagellibacter</taxon>
    </lineage>
</organism>
<evidence type="ECO:0000313" key="4">
    <source>
        <dbReference type="Proteomes" id="UP001595796"/>
    </source>
</evidence>
<dbReference type="PANTHER" id="PTHR44051:SF2">
    <property type="entry name" value="HYPOTHETICAL GLUTATHIONE S-TRANSFERASE LIKE PROTEIN"/>
    <property type="match status" value="1"/>
</dbReference>
<dbReference type="PROSITE" id="PS50405">
    <property type="entry name" value="GST_CTER"/>
    <property type="match status" value="1"/>
</dbReference>
<dbReference type="Pfam" id="PF13410">
    <property type="entry name" value="GST_C_2"/>
    <property type="match status" value="1"/>
</dbReference>
<dbReference type="Gene3D" id="3.40.30.10">
    <property type="entry name" value="Glutaredoxin"/>
    <property type="match status" value="1"/>
</dbReference>
<dbReference type="SUPFAM" id="SSF47616">
    <property type="entry name" value="GST C-terminal domain-like"/>
    <property type="match status" value="1"/>
</dbReference>
<gene>
    <name evidence="3" type="ORF">ACFPFW_14790</name>
</gene>
<dbReference type="RefSeq" id="WP_114958255.1">
    <property type="nucleotide sequence ID" value="NZ_JBHSJF010000006.1"/>
</dbReference>
<proteinExistence type="predicted"/>
<dbReference type="CDD" id="cd03056">
    <property type="entry name" value="GST_N_4"/>
    <property type="match status" value="1"/>
</dbReference>
<comment type="caution">
    <text evidence="3">The sequence shown here is derived from an EMBL/GenBank/DDBJ whole genome shotgun (WGS) entry which is preliminary data.</text>
</comment>
<dbReference type="SFLD" id="SFLDG01151">
    <property type="entry name" value="Main.2:_Nu-like"/>
    <property type="match status" value="1"/>
</dbReference>
<keyword evidence="4" id="KW-1185">Reference proteome</keyword>
<dbReference type="SFLD" id="SFLDG00358">
    <property type="entry name" value="Main_(cytGST)"/>
    <property type="match status" value="1"/>
</dbReference>
<feature type="domain" description="GST N-terminal" evidence="1">
    <location>
        <begin position="1"/>
        <end position="82"/>
    </location>
</feature>
<dbReference type="SFLD" id="SFLDS00019">
    <property type="entry name" value="Glutathione_Transferase_(cytos"/>
    <property type="match status" value="1"/>
</dbReference>
<dbReference type="PANTHER" id="PTHR44051">
    <property type="entry name" value="GLUTATHIONE S-TRANSFERASE-RELATED"/>
    <property type="match status" value="1"/>
</dbReference>
<dbReference type="InterPro" id="IPR010987">
    <property type="entry name" value="Glutathione-S-Trfase_C-like"/>
</dbReference>
<dbReference type="InterPro" id="IPR036282">
    <property type="entry name" value="Glutathione-S-Trfase_C_sf"/>
</dbReference>
<dbReference type="InterPro" id="IPR004045">
    <property type="entry name" value="Glutathione_S-Trfase_N"/>
</dbReference>
<dbReference type="InterPro" id="IPR036249">
    <property type="entry name" value="Thioredoxin-like_sf"/>
</dbReference>
<evidence type="ECO:0000259" key="2">
    <source>
        <dbReference type="PROSITE" id="PS50405"/>
    </source>
</evidence>
<accession>A0ABV9Z8S2</accession>
<evidence type="ECO:0000313" key="3">
    <source>
        <dbReference type="EMBL" id="MFC5069281.1"/>
    </source>
</evidence>
<dbReference type="SUPFAM" id="SSF52833">
    <property type="entry name" value="Thioredoxin-like"/>
    <property type="match status" value="1"/>
</dbReference>
<dbReference type="EMBL" id="JBHSJF010000006">
    <property type="protein sequence ID" value="MFC5069281.1"/>
    <property type="molecule type" value="Genomic_DNA"/>
</dbReference>
<sequence length="212" mass="23952">MLTLYSMQLSANSYKVRLLLSWLGRRFELVEVDVLSGGHRTPEFLAANPTGQVPMLVLTDGRHLPESGAILHYLAEGTPLLPAERFARAEVLRWMFFEQHSHDPFIGQARWWLSLVRGGRELKRNLLEEWEDRGYQALRVMDTQLSSHPYFAGDARSIADIALYANTHLAHEGDFDLAPFPAVRAWLARLEAESGHVPITWTPQKVAAAQPA</sequence>